<keyword evidence="1 4" id="KW-0328">Glycosyltransferase</keyword>
<evidence type="ECO:0000313" key="5">
    <source>
        <dbReference type="Proteomes" id="UP001227964"/>
    </source>
</evidence>
<accession>A0ABT7IGP7</accession>
<dbReference type="CDD" id="cd03801">
    <property type="entry name" value="GT4_PimA-like"/>
    <property type="match status" value="1"/>
</dbReference>
<keyword evidence="2 4" id="KW-0808">Transferase</keyword>
<keyword evidence="5" id="KW-1185">Reference proteome</keyword>
<dbReference type="GO" id="GO:0016757">
    <property type="term" value="F:glycosyltransferase activity"/>
    <property type="evidence" value="ECO:0007669"/>
    <property type="project" value="UniProtKB-KW"/>
</dbReference>
<dbReference type="Proteomes" id="UP001227964">
    <property type="component" value="Unassembled WGS sequence"/>
</dbReference>
<protein>
    <submittedName>
        <fullName evidence="4">Glycosyltransferase family 4 protein</fullName>
        <ecNumber evidence="4">2.4.-.-</ecNumber>
    </submittedName>
</protein>
<reference evidence="4 5" key="1">
    <citation type="submission" date="2023-06" db="EMBL/GenBank/DDBJ databases">
        <title>Marinobacter azerbaijanicus a moderately halophilic, isolated from Urmia Lake in Azerbaijan region of Iran.</title>
        <authorList>
            <person name="Sanchez-Porro C."/>
            <person name="Aghdam E.M."/>
            <person name="Saheb S.M."/>
            <person name="Tarhriz V."/>
            <person name="Kazemi E."/>
            <person name="Ammozegar M.A."/>
            <person name="Ventosa A."/>
            <person name="Hejazi M.S."/>
        </authorList>
    </citation>
    <scope>NUCLEOTIDE SEQUENCE [LARGE SCALE GENOMIC DNA]</scope>
    <source>
        <strain evidence="4 5">TBZ242</strain>
    </source>
</reference>
<dbReference type="PANTHER" id="PTHR12526:SF510">
    <property type="entry name" value="D-INOSITOL 3-PHOSPHATE GLYCOSYLTRANSFERASE"/>
    <property type="match status" value="1"/>
</dbReference>
<dbReference type="Gene3D" id="3.40.50.2000">
    <property type="entry name" value="Glycogen Phosphorylase B"/>
    <property type="match status" value="2"/>
</dbReference>
<evidence type="ECO:0000256" key="2">
    <source>
        <dbReference type="ARBA" id="ARBA00022679"/>
    </source>
</evidence>
<name>A0ABT7IGP7_9GAMM</name>
<comment type="caution">
    <text evidence="4">The sequence shown here is derived from an EMBL/GenBank/DDBJ whole genome shotgun (WGS) entry which is preliminary data.</text>
</comment>
<dbReference type="SUPFAM" id="SSF53756">
    <property type="entry name" value="UDP-Glycosyltransferase/glycogen phosphorylase"/>
    <property type="match status" value="1"/>
</dbReference>
<gene>
    <name evidence="4" type="ORF">QPM17_19510</name>
</gene>
<sequence length="370" mass="41256">MNSKSSAPVVLCITDSCDLPESELFIGLHQAGLQIEVMANPRGRHYKRIEQSGVPISPIALTGRFDRVGTRQIREKLKSRPFTVVQSFNPRALACSLRASRGMNVKIVVYRGVIGNVGVWSPESWITFLHPRVDRIVCVSDAVKRYFLNIRFLGRRISPHKIVRIYKGHNLEWYTKPPADLSEFGFPDNAFVFCCTGRDRPGKGFGTLIESMEYMEDDSPVCLLLVGDLLENQELASRIRSSRHPDRIRLAGFRTDAPQVAAACDGLVLPSESEGLPRVVIEAMAYRRPVVVTEAGGMPELVRHDMDGLVVPVRDPAALAGAMDRIARDPLLARTLGDNGYQRISSDFNTNTTVQQTLELYQELTNELHA</sequence>
<dbReference type="Pfam" id="PF13692">
    <property type="entry name" value="Glyco_trans_1_4"/>
    <property type="match status" value="1"/>
</dbReference>
<evidence type="ECO:0000256" key="1">
    <source>
        <dbReference type="ARBA" id="ARBA00022676"/>
    </source>
</evidence>
<dbReference type="Pfam" id="PF13439">
    <property type="entry name" value="Glyco_transf_4"/>
    <property type="match status" value="1"/>
</dbReference>
<evidence type="ECO:0000313" key="4">
    <source>
        <dbReference type="EMBL" id="MDL0433331.1"/>
    </source>
</evidence>
<dbReference type="PANTHER" id="PTHR12526">
    <property type="entry name" value="GLYCOSYLTRANSFERASE"/>
    <property type="match status" value="1"/>
</dbReference>
<dbReference type="EMBL" id="JASSVS010000013">
    <property type="protein sequence ID" value="MDL0433331.1"/>
    <property type="molecule type" value="Genomic_DNA"/>
</dbReference>
<proteinExistence type="predicted"/>
<feature type="domain" description="Glycosyltransferase subfamily 4-like N-terminal" evidence="3">
    <location>
        <begin position="25"/>
        <end position="172"/>
    </location>
</feature>
<dbReference type="EC" id="2.4.-.-" evidence="4"/>
<dbReference type="RefSeq" id="WP_285393043.1">
    <property type="nucleotide sequence ID" value="NZ_JASSVS010000013.1"/>
</dbReference>
<evidence type="ECO:0000259" key="3">
    <source>
        <dbReference type="Pfam" id="PF13439"/>
    </source>
</evidence>
<organism evidence="4 5">
    <name type="scientific">Marinobacter azerbaijanicus</name>
    <dbReference type="NCBI Taxonomy" id="3050455"/>
    <lineage>
        <taxon>Bacteria</taxon>
        <taxon>Pseudomonadati</taxon>
        <taxon>Pseudomonadota</taxon>
        <taxon>Gammaproteobacteria</taxon>
        <taxon>Pseudomonadales</taxon>
        <taxon>Marinobacteraceae</taxon>
        <taxon>Marinobacter</taxon>
    </lineage>
</organism>
<dbReference type="InterPro" id="IPR028098">
    <property type="entry name" value="Glyco_trans_4-like_N"/>
</dbReference>